<evidence type="ECO:0000256" key="2">
    <source>
        <dbReference type="ARBA" id="ARBA00022658"/>
    </source>
</evidence>
<dbReference type="InterPro" id="IPR046773">
    <property type="entry name" value="DOCKER_Lobe_C"/>
</dbReference>
<dbReference type="InterPro" id="IPR027007">
    <property type="entry name" value="C2_DOCK-type_domain"/>
</dbReference>
<feature type="region of interest" description="Disordered" evidence="4">
    <location>
        <begin position="1131"/>
        <end position="1163"/>
    </location>
</feature>
<evidence type="ECO:0000313" key="7">
    <source>
        <dbReference type="EMBL" id="KAG0579704.1"/>
    </source>
</evidence>
<dbReference type="InterPro" id="IPR046770">
    <property type="entry name" value="DOCKER_Lobe_B"/>
</dbReference>
<name>A0A8T0I824_CERPU</name>
<dbReference type="InterPro" id="IPR026791">
    <property type="entry name" value="DOCK"/>
</dbReference>
<dbReference type="EMBL" id="CM026424">
    <property type="protein sequence ID" value="KAG0579704.1"/>
    <property type="molecule type" value="Genomic_DNA"/>
</dbReference>
<dbReference type="InterPro" id="IPR016024">
    <property type="entry name" value="ARM-type_fold"/>
</dbReference>
<reference evidence="7" key="1">
    <citation type="submission" date="2020-06" db="EMBL/GenBank/DDBJ databases">
        <title>WGS assembly of Ceratodon purpureus strain R40.</title>
        <authorList>
            <person name="Carey S.B."/>
            <person name="Jenkins J."/>
            <person name="Shu S."/>
            <person name="Lovell J.T."/>
            <person name="Sreedasyam A."/>
            <person name="Maumus F."/>
            <person name="Tiley G.P."/>
            <person name="Fernandez-Pozo N."/>
            <person name="Barry K."/>
            <person name="Chen C."/>
            <person name="Wang M."/>
            <person name="Lipzen A."/>
            <person name="Daum C."/>
            <person name="Saski C.A."/>
            <person name="Payton A.C."/>
            <person name="Mcbreen J.C."/>
            <person name="Conrad R.E."/>
            <person name="Kollar L.M."/>
            <person name="Olsson S."/>
            <person name="Huttunen S."/>
            <person name="Landis J.B."/>
            <person name="Wickett N.J."/>
            <person name="Johnson M.G."/>
            <person name="Rensing S.A."/>
            <person name="Grimwood J."/>
            <person name="Schmutz J."/>
            <person name="Mcdaniel S.F."/>
        </authorList>
    </citation>
    <scope>NUCLEOTIDE SEQUENCE</scope>
    <source>
        <strain evidence="7">R40</strain>
    </source>
</reference>
<evidence type="ECO:0000259" key="5">
    <source>
        <dbReference type="PROSITE" id="PS51650"/>
    </source>
</evidence>
<gene>
    <name evidence="7" type="ORF">KC19_4G118200</name>
</gene>
<evidence type="ECO:0000256" key="1">
    <source>
        <dbReference type="ARBA" id="ARBA00022553"/>
    </source>
</evidence>
<feature type="compositionally biased region" description="Low complexity" evidence="4">
    <location>
        <begin position="1131"/>
        <end position="1156"/>
    </location>
</feature>
<dbReference type="Pfam" id="PF06920">
    <property type="entry name" value="DHR-2_Lobe_A"/>
    <property type="match status" value="1"/>
</dbReference>
<dbReference type="InterPro" id="IPR043161">
    <property type="entry name" value="DOCK_C_lobe_A"/>
</dbReference>
<dbReference type="Gene3D" id="1.25.40.410">
    <property type="match status" value="1"/>
</dbReference>
<evidence type="ECO:0000256" key="3">
    <source>
        <dbReference type="PROSITE-ProRule" id="PRU00983"/>
    </source>
</evidence>
<evidence type="ECO:0000259" key="6">
    <source>
        <dbReference type="PROSITE" id="PS51651"/>
    </source>
</evidence>
<comment type="similarity">
    <text evidence="3">Belongs to the DOCK family.</text>
</comment>
<dbReference type="InterPro" id="IPR027357">
    <property type="entry name" value="DOCKER_dom"/>
</dbReference>
<dbReference type="Pfam" id="PF14429">
    <property type="entry name" value="DOCK-C2"/>
    <property type="match status" value="1"/>
</dbReference>
<dbReference type="GO" id="GO:0007264">
    <property type="term" value="P:small GTPase-mediated signal transduction"/>
    <property type="evidence" value="ECO:0007669"/>
    <property type="project" value="InterPro"/>
</dbReference>
<dbReference type="CDD" id="cd08679">
    <property type="entry name" value="C2_DOCK180_related"/>
    <property type="match status" value="1"/>
</dbReference>
<dbReference type="PANTHER" id="PTHR23317:SF76">
    <property type="entry name" value="LD20667P"/>
    <property type="match status" value="1"/>
</dbReference>
<feature type="domain" description="C2 DOCK-type" evidence="5">
    <location>
        <begin position="494"/>
        <end position="654"/>
    </location>
</feature>
<feature type="region of interest" description="Disordered" evidence="4">
    <location>
        <begin position="447"/>
        <end position="467"/>
    </location>
</feature>
<dbReference type="InterPro" id="IPR035892">
    <property type="entry name" value="C2_domain_sf"/>
</dbReference>
<dbReference type="InterPro" id="IPR046769">
    <property type="entry name" value="DOCKER_Lobe_A"/>
</dbReference>
<dbReference type="Pfam" id="PF20421">
    <property type="entry name" value="DHR-2_Lobe_C"/>
    <property type="match status" value="1"/>
</dbReference>
<dbReference type="CDD" id="cd11684">
    <property type="entry name" value="DHR2_DOCK"/>
    <property type="match status" value="1"/>
</dbReference>
<dbReference type="Proteomes" id="UP000822688">
    <property type="component" value="Chromosome 4"/>
</dbReference>
<accession>A0A8T0I824</accession>
<evidence type="ECO:0000313" key="8">
    <source>
        <dbReference type="Proteomes" id="UP000822688"/>
    </source>
</evidence>
<organism evidence="7 8">
    <name type="scientific">Ceratodon purpureus</name>
    <name type="common">Fire moss</name>
    <name type="synonym">Dicranum purpureum</name>
    <dbReference type="NCBI Taxonomy" id="3225"/>
    <lineage>
        <taxon>Eukaryota</taxon>
        <taxon>Viridiplantae</taxon>
        <taxon>Streptophyta</taxon>
        <taxon>Embryophyta</taxon>
        <taxon>Bryophyta</taxon>
        <taxon>Bryophytina</taxon>
        <taxon>Bryopsida</taxon>
        <taxon>Dicranidae</taxon>
        <taxon>Pseudoditrichales</taxon>
        <taxon>Ditrichaceae</taxon>
        <taxon>Ceratodon</taxon>
    </lineage>
</organism>
<dbReference type="PANTHER" id="PTHR23317">
    <property type="entry name" value="DEDICATOR OF CYTOKINESIS DOCK"/>
    <property type="match status" value="1"/>
</dbReference>
<dbReference type="Gene3D" id="1.20.58.740">
    <property type="match status" value="1"/>
</dbReference>
<dbReference type="GO" id="GO:0005085">
    <property type="term" value="F:guanyl-nucleotide exchange factor activity"/>
    <property type="evidence" value="ECO:0007669"/>
    <property type="project" value="UniProtKB-KW"/>
</dbReference>
<comment type="caution">
    <text evidence="7">The sequence shown here is derived from an EMBL/GenBank/DDBJ whole genome shotgun (WGS) entry which is preliminary data.</text>
</comment>
<keyword evidence="1" id="KW-0597">Phosphoprotein</keyword>
<dbReference type="InterPro" id="IPR043162">
    <property type="entry name" value="DOCK_C_lobe_C"/>
</dbReference>
<keyword evidence="2" id="KW-0344">Guanine-nucleotide releasing factor</keyword>
<feature type="region of interest" description="Disordered" evidence="4">
    <location>
        <begin position="91"/>
        <end position="111"/>
    </location>
</feature>
<feature type="domain" description="DOCKER" evidence="6">
    <location>
        <begin position="1424"/>
        <end position="1874"/>
    </location>
</feature>
<dbReference type="PROSITE" id="PS51651">
    <property type="entry name" value="DOCKER"/>
    <property type="match status" value="1"/>
</dbReference>
<dbReference type="OrthoDB" id="47328at2759"/>
<dbReference type="SUPFAM" id="SSF48371">
    <property type="entry name" value="ARM repeat"/>
    <property type="match status" value="1"/>
</dbReference>
<keyword evidence="8" id="KW-1185">Reference proteome</keyword>
<dbReference type="PROSITE" id="PS51650">
    <property type="entry name" value="C2_DOCK"/>
    <property type="match status" value="1"/>
</dbReference>
<sequence length="1876" mass="210506">MGELALSGQRFRRIPHPYSGQSTDLEPLVNGNVEPWPHLKELLQSYIADWVKDELKYGHYESVPPPTFENQIFEGPDTDVETELRLSNIRLGRHGDATDDEDPTTSGRYSGGLFSGRFSGRSTASDNPDSIIAKAPKHYGGAPLPPYEPVFNWRAARAAVFGQRTPEILSSLSSSGGMRISVKIVSLNIQAGLVEPWYGTVCLYHREKREKLSEDFHFRCLPAEFQDEAGGYQRKAIFSLEAPSPAICLLVQLEKHVTEEGGVTPSVYTRKEPVHLTEREKQKLQVWARVMPFREPFAWATVALFDANVTGGVGGFSSSPTSSPLPPGILGSALMEASLDSDGRLIADSKTESASVPVLVDVPGLHRVKENYTDEMLHDPKRKVHKPVKATLRLEIERLSNDDHEADCISESGSFSNGSFDADSRSIGGASLSGRSTQGLEFTKSLYNGHHQKSSPGHRDLHSGSGSSLELGRSEFRAVEFRLGPKPEPLLQLLHCLYVYPQSVNLNRKRNLFIRLELRKDDSDIRKPPLEALYPRDADSSMQKYAHSQIDANTKTAHFHDEFKVQLPPSLTPEHHLLFTFFHVDLQMKLEAPKPVVVGYAVLPLLFASQVIRLDGTLPIAKELYPNYLQDNVKDRLEYLDDGRTVFKLRSRLCSSLYPVNERIRDFFSEYDRHVLRTSPWGNELMEAINALKNVEASSMLQFLEPCLNMLLRMIGDGGETLQVAAFRSMVNIITRVQNETSDGAERNRYLVHYLDFAFDDFGGRHDPVYPGLCSVWRSLARSKAKGYRVGPVYDDVLSMAWVFLELIVKSMALEQSRTYSEALPPGEELPPLQLNDEVFKSIGQLYDCLLTEVQERGKKGLSLAKKLNSSLGFFCYDLLSVIEPRQVFELVALYFNKFSGVCQSVIHEYKLNFLRIICDHDLFVEMPGRDPTERNYLASMLMQELFITWDHEDPALKAKACRIFVQLLCKHEYDSRYQTLDDKLYISQRYFPLVGLILDEMPVFYGLSSIEKRETLVCVLHILRYLDDASLLKAWQQNVARTRLFFKLLEECQELFEYKKAGADGLMGAMPANEQGEGPLQYSEKLSPAVNHFLAEASRQDVRLTKSSPGAQWIVPQVSPDTGTFWKRVSPISNSSSSPSHPHSLREALAQAQSAGRGGGRPLKESLHPMLRQKLELWEENLSASVMLQLLEIVEKFMEATSSQAVATDYIRLDCITSIVVGFLGRSQPLPFWKAFVPVFNNLFSQHGATLMSRENDRFLKQVAFHLLRLGVFRNESIRKRAVVGLQILVRTAFHYFQGLSRLRVLLTITLSELMSDVQVTQHRMDGSLEESGESQRLRRSLRQIAQENLSSDLLRECGLPENTLSAVPEGGGEQNWSWVAVAELSNSLLKAVEAAVGHALLGPEVMTTDKYATAEAYYGLARAYSNVPDLHIMWLLYLCEVHQGNQSYAEAAQCAVAVAGVIMQAIVSKGDHMWSKEHLDALRKICPMLTGASFGEAASAEIEGYGSSKLTVESAVKYLQLANKLFVQAELFHFCAGILELIIPVHKSRRAYGQLSKCHTSLTSIYEAIVEQESSPIPFTDATYYRVGFYGKSFGNLNCKEYVYREARDVRLGDIMRSLGNIYEPRVIEGKQSLHIIPDSRQVNVEELQAEICYMQITSVEPVTEDEDLESRRERQAGKSAASVSARVFNRFLFDTPFTKNGRTQGGLEDQWKRRTVLWTEGPFPALVNRLTVLKSESREFSPIENAIGMIENRTAALAGELDDHRLNESGHPSRLQSLQRILQGSVAVQVNSGVLGVCAAFLSGEPATRLSSQELQQLIAALLEFMAVCKKAIRVHARLIGEEDQEFHSQLVIGFQSLTAELSHFIPAILSEL</sequence>
<proteinExistence type="inferred from homology"/>
<dbReference type="Pfam" id="PF20422">
    <property type="entry name" value="DHR-2_Lobe_B"/>
    <property type="match status" value="1"/>
</dbReference>
<protein>
    <submittedName>
        <fullName evidence="7">Uncharacterized protein</fullName>
    </submittedName>
</protein>
<evidence type="ECO:0000256" key="4">
    <source>
        <dbReference type="SAM" id="MobiDB-lite"/>
    </source>
</evidence>
<dbReference type="Gene3D" id="2.60.40.150">
    <property type="entry name" value="C2 domain"/>
    <property type="match status" value="1"/>
</dbReference>